<dbReference type="EMBL" id="JARIHO010000011">
    <property type="protein sequence ID" value="KAJ7353371.1"/>
    <property type="molecule type" value="Genomic_DNA"/>
</dbReference>
<name>A0AAD7AA93_9AGAR</name>
<evidence type="ECO:0000313" key="2">
    <source>
        <dbReference type="Proteomes" id="UP001218218"/>
    </source>
</evidence>
<proteinExistence type="predicted"/>
<dbReference type="AlphaFoldDB" id="A0AAD7AA93"/>
<reference evidence="1" key="1">
    <citation type="submission" date="2023-03" db="EMBL/GenBank/DDBJ databases">
        <title>Massive genome expansion in bonnet fungi (Mycena s.s.) driven by repeated elements and novel gene families across ecological guilds.</title>
        <authorList>
            <consortium name="Lawrence Berkeley National Laboratory"/>
            <person name="Harder C.B."/>
            <person name="Miyauchi S."/>
            <person name="Viragh M."/>
            <person name="Kuo A."/>
            <person name="Thoen E."/>
            <person name="Andreopoulos B."/>
            <person name="Lu D."/>
            <person name="Skrede I."/>
            <person name="Drula E."/>
            <person name="Henrissat B."/>
            <person name="Morin E."/>
            <person name="Kohler A."/>
            <person name="Barry K."/>
            <person name="LaButti K."/>
            <person name="Morin E."/>
            <person name="Salamov A."/>
            <person name="Lipzen A."/>
            <person name="Mereny Z."/>
            <person name="Hegedus B."/>
            <person name="Baldrian P."/>
            <person name="Stursova M."/>
            <person name="Weitz H."/>
            <person name="Taylor A."/>
            <person name="Grigoriev I.V."/>
            <person name="Nagy L.G."/>
            <person name="Martin F."/>
            <person name="Kauserud H."/>
        </authorList>
    </citation>
    <scope>NUCLEOTIDE SEQUENCE</scope>
    <source>
        <strain evidence="1">CBHHK002</strain>
    </source>
</reference>
<keyword evidence="2" id="KW-1185">Reference proteome</keyword>
<accession>A0AAD7AA93</accession>
<dbReference type="Proteomes" id="UP001218218">
    <property type="component" value="Unassembled WGS sequence"/>
</dbReference>
<gene>
    <name evidence="1" type="ORF">DFH08DRAFT_987682</name>
</gene>
<organism evidence="1 2">
    <name type="scientific">Mycena albidolilacea</name>
    <dbReference type="NCBI Taxonomy" id="1033008"/>
    <lineage>
        <taxon>Eukaryota</taxon>
        <taxon>Fungi</taxon>
        <taxon>Dikarya</taxon>
        <taxon>Basidiomycota</taxon>
        <taxon>Agaricomycotina</taxon>
        <taxon>Agaricomycetes</taxon>
        <taxon>Agaricomycetidae</taxon>
        <taxon>Agaricales</taxon>
        <taxon>Marasmiineae</taxon>
        <taxon>Mycenaceae</taxon>
        <taxon>Mycena</taxon>
    </lineage>
</organism>
<sequence length="666" mass="74181">MASNLPDEIVSEILSPALRVSDAAFSAFGPSPFMTFSESSSAFLLVCKSWLRVATPLLYNVAILRSKAQAQALAATLNANPALGPFIKKLRVEGGYAISMHKILQASKNITDIFLSMRIPPSDNACGLCRGLPLINPVRLILDWTTLGRLALKLFDTLEQCIPAWKKMTVLELRYGYSSDLFHKFVQAPNLETLVVWNEGSLHEVPSFMRTAAANPCLKRIRIEPPPSLKNHNFYDEAKANARLKALLSLADEIDALPCPFVYPVQLTADPVQEDAIWSRVLYFALYRDGSEPRRGYLSQHPGRLAPILVCKTFARLGVPHLYTSPVLSEGAPLKSFASQLTLHSSRVRCLSICPPSDMTLFSRIVAHTTVLIELHGLQPDLLTAVNYQVRPPCPITWKAFSDVGESTGASLRSFQGITVAKANGPVNPDVFSLFSQMREFHWDSATAFKTGPKLGPKLIPADTFSLLVNLTVTAFDASFLGVLSYMELPALRTVVLPATAVGGAAFFERHGAKLRELTVSEHQLKDRAVAIWRACPSLTVLGVSCDDKHSASASCFKTSESYATVERIVFRIPERYWFREMHKTAFYHILWSLVEPSTASFPALREIEHPRCRWPTTELEISKSQWVHWADMLIPYERYLVGPDGVRWRPRLQFVSKAKGKKGKR</sequence>
<evidence type="ECO:0008006" key="3">
    <source>
        <dbReference type="Google" id="ProtNLM"/>
    </source>
</evidence>
<protein>
    <recommendedName>
        <fullName evidence="3">F-box domain-containing protein</fullName>
    </recommendedName>
</protein>
<evidence type="ECO:0000313" key="1">
    <source>
        <dbReference type="EMBL" id="KAJ7353371.1"/>
    </source>
</evidence>
<comment type="caution">
    <text evidence="1">The sequence shown here is derived from an EMBL/GenBank/DDBJ whole genome shotgun (WGS) entry which is preliminary data.</text>
</comment>